<comment type="caution">
    <text evidence="2">The sequence shown here is derived from an EMBL/GenBank/DDBJ whole genome shotgun (WGS) entry which is preliminary data.</text>
</comment>
<keyword evidence="3" id="KW-1185">Reference proteome</keyword>
<feature type="compositionally biased region" description="Basic and acidic residues" evidence="1">
    <location>
        <begin position="1"/>
        <end position="14"/>
    </location>
</feature>
<evidence type="ECO:0000313" key="2">
    <source>
        <dbReference type="EMBL" id="MBP2035141.1"/>
    </source>
</evidence>
<name>A0ABS4L041_STRAV</name>
<gene>
    <name evidence="2" type="ORF">J2Z77_000925</name>
</gene>
<dbReference type="EMBL" id="JAGGLQ010000001">
    <property type="protein sequence ID" value="MBP2035141.1"/>
    <property type="molecule type" value="Genomic_DNA"/>
</dbReference>
<accession>A0ABS4L041</accession>
<evidence type="ECO:0000313" key="3">
    <source>
        <dbReference type="Proteomes" id="UP001519310"/>
    </source>
</evidence>
<proteinExistence type="predicted"/>
<feature type="compositionally biased region" description="Basic and acidic residues" evidence="1">
    <location>
        <begin position="24"/>
        <end position="35"/>
    </location>
</feature>
<evidence type="ECO:0000256" key="1">
    <source>
        <dbReference type="SAM" id="MobiDB-lite"/>
    </source>
</evidence>
<sequence>MRPAREREREREPGLEPEPEPEPDPDRETGEDHPLRVITGTGPPDDTAMWAPKPVTDEPEQDGPALYRQL</sequence>
<reference evidence="2 3" key="1">
    <citation type="submission" date="2021-03" db="EMBL/GenBank/DDBJ databases">
        <title>Genomic Encyclopedia of Type Strains, Phase IV (KMG-IV): sequencing the most valuable type-strain genomes for metagenomic binning, comparative biology and taxonomic classification.</title>
        <authorList>
            <person name="Goeker M."/>
        </authorList>
    </citation>
    <scope>NUCLEOTIDE SEQUENCE [LARGE SCALE GENOMIC DNA]</scope>
    <source>
        <strain evidence="2 3">DSM 40526</strain>
    </source>
</reference>
<protein>
    <submittedName>
        <fullName evidence="2">Uncharacterized protein</fullName>
    </submittedName>
</protein>
<organism evidence="2 3">
    <name type="scientific">Streptomyces avidinii</name>
    <dbReference type="NCBI Taxonomy" id="1895"/>
    <lineage>
        <taxon>Bacteria</taxon>
        <taxon>Bacillati</taxon>
        <taxon>Actinomycetota</taxon>
        <taxon>Actinomycetes</taxon>
        <taxon>Kitasatosporales</taxon>
        <taxon>Streptomycetaceae</taxon>
        <taxon>Streptomyces</taxon>
    </lineage>
</organism>
<feature type="region of interest" description="Disordered" evidence="1">
    <location>
        <begin position="1"/>
        <end position="70"/>
    </location>
</feature>
<dbReference type="Proteomes" id="UP001519310">
    <property type="component" value="Unassembled WGS sequence"/>
</dbReference>